<dbReference type="Proteomes" id="UP001219525">
    <property type="component" value="Unassembled WGS sequence"/>
</dbReference>
<feature type="compositionally biased region" description="Pro residues" evidence="1">
    <location>
        <begin position="251"/>
        <end position="272"/>
    </location>
</feature>
<comment type="caution">
    <text evidence="2">The sequence shown here is derived from an EMBL/GenBank/DDBJ whole genome shotgun (WGS) entry which is preliminary data.</text>
</comment>
<feature type="compositionally biased region" description="Basic residues" evidence="1">
    <location>
        <begin position="104"/>
        <end position="116"/>
    </location>
</feature>
<evidence type="ECO:0000313" key="3">
    <source>
        <dbReference type="Proteomes" id="UP001219525"/>
    </source>
</evidence>
<dbReference type="PRINTS" id="PR01217">
    <property type="entry name" value="PRICHEXTENSN"/>
</dbReference>
<name>A0AAD6UY41_9AGAR</name>
<protein>
    <submittedName>
        <fullName evidence="2">Uncharacterized protein</fullName>
    </submittedName>
</protein>
<feature type="region of interest" description="Disordered" evidence="1">
    <location>
        <begin position="79"/>
        <end position="322"/>
    </location>
</feature>
<feature type="compositionally biased region" description="Pro residues" evidence="1">
    <location>
        <begin position="232"/>
        <end position="244"/>
    </location>
</feature>
<keyword evidence="3" id="KW-1185">Reference proteome</keyword>
<accession>A0AAD6UY41</accession>
<organism evidence="2 3">
    <name type="scientific">Mycena pura</name>
    <dbReference type="NCBI Taxonomy" id="153505"/>
    <lineage>
        <taxon>Eukaryota</taxon>
        <taxon>Fungi</taxon>
        <taxon>Dikarya</taxon>
        <taxon>Basidiomycota</taxon>
        <taxon>Agaricomycotina</taxon>
        <taxon>Agaricomycetes</taxon>
        <taxon>Agaricomycetidae</taxon>
        <taxon>Agaricales</taxon>
        <taxon>Marasmiineae</taxon>
        <taxon>Mycenaceae</taxon>
        <taxon>Mycena</taxon>
    </lineage>
</organism>
<proteinExistence type="predicted"/>
<gene>
    <name evidence="2" type="ORF">GGX14DRAFT_700841</name>
</gene>
<feature type="compositionally biased region" description="Pro residues" evidence="1">
    <location>
        <begin position="203"/>
        <end position="216"/>
    </location>
</feature>
<feature type="compositionally biased region" description="Pro residues" evidence="1">
    <location>
        <begin position="170"/>
        <end position="191"/>
    </location>
</feature>
<reference evidence="2" key="1">
    <citation type="submission" date="2023-03" db="EMBL/GenBank/DDBJ databases">
        <title>Massive genome expansion in bonnet fungi (Mycena s.s.) driven by repeated elements and novel gene families across ecological guilds.</title>
        <authorList>
            <consortium name="Lawrence Berkeley National Laboratory"/>
            <person name="Harder C.B."/>
            <person name="Miyauchi S."/>
            <person name="Viragh M."/>
            <person name="Kuo A."/>
            <person name="Thoen E."/>
            <person name="Andreopoulos B."/>
            <person name="Lu D."/>
            <person name="Skrede I."/>
            <person name="Drula E."/>
            <person name="Henrissat B."/>
            <person name="Morin E."/>
            <person name="Kohler A."/>
            <person name="Barry K."/>
            <person name="LaButti K."/>
            <person name="Morin E."/>
            <person name="Salamov A."/>
            <person name="Lipzen A."/>
            <person name="Mereny Z."/>
            <person name="Hegedus B."/>
            <person name="Baldrian P."/>
            <person name="Stursova M."/>
            <person name="Weitz H."/>
            <person name="Taylor A."/>
            <person name="Grigoriev I.V."/>
            <person name="Nagy L.G."/>
            <person name="Martin F."/>
            <person name="Kauserud H."/>
        </authorList>
    </citation>
    <scope>NUCLEOTIDE SEQUENCE</scope>
    <source>
        <strain evidence="2">9144</strain>
    </source>
</reference>
<evidence type="ECO:0000313" key="2">
    <source>
        <dbReference type="EMBL" id="KAJ7194880.1"/>
    </source>
</evidence>
<dbReference type="EMBL" id="JARJCW010000095">
    <property type="protein sequence ID" value="KAJ7194880.1"/>
    <property type="molecule type" value="Genomic_DNA"/>
</dbReference>
<evidence type="ECO:0000256" key="1">
    <source>
        <dbReference type="SAM" id="MobiDB-lite"/>
    </source>
</evidence>
<sequence length="322" mass="35778">MPNYFPTLQAGKLGVFVLDDLTFPSVPDGENCTIIPIQTKETSRVGRKMTEYDYSEEAYHRHLETQARISQWAHTTGRVPQADPFVPATPATSEAPLRKEKDGRRRTRSERRRHRDRSPPPPLPLVPGGPKMERSRSGGPPRPRTAPPKGDVYGLQQPPFYHPVQAVYPQPYPPTYTYFSPPPPMSAPPPQHQHRRTHSSPQAPGPPMSAPPPWQPHPHTHTRSYSFGLPPSFGPMPVPPPPVPARTNSYPYPPTHAPPPGQNWFATPPPPGYASAPHLPSSPLSPPPPPQSPPPGPSRARSPVPAKETSWLKRMFGRRNRR</sequence>
<dbReference type="AlphaFoldDB" id="A0AAD6UY41"/>
<feature type="compositionally biased region" description="Pro residues" evidence="1">
    <location>
        <begin position="283"/>
        <end position="297"/>
    </location>
</feature>